<comment type="caution">
    <text evidence="1">The sequence shown here is derived from an EMBL/GenBank/DDBJ whole genome shotgun (WGS) entry which is preliminary data.</text>
</comment>
<reference evidence="1" key="1">
    <citation type="submission" date="2022-07" db="EMBL/GenBank/DDBJ databases">
        <title>Genome Sequence of Phlebia brevispora.</title>
        <authorList>
            <person name="Buettner E."/>
        </authorList>
    </citation>
    <scope>NUCLEOTIDE SEQUENCE</scope>
    <source>
        <strain evidence="1">MPL23</strain>
    </source>
</reference>
<keyword evidence="2" id="KW-1185">Reference proteome</keyword>
<dbReference type="Proteomes" id="UP001148662">
    <property type="component" value="Unassembled WGS sequence"/>
</dbReference>
<proteinExistence type="predicted"/>
<name>A0ACC1TA53_9APHY</name>
<gene>
    <name evidence="1" type="ORF">NM688_g1896</name>
</gene>
<accession>A0ACC1TA53</accession>
<organism evidence="1 2">
    <name type="scientific">Phlebia brevispora</name>
    <dbReference type="NCBI Taxonomy" id="194682"/>
    <lineage>
        <taxon>Eukaryota</taxon>
        <taxon>Fungi</taxon>
        <taxon>Dikarya</taxon>
        <taxon>Basidiomycota</taxon>
        <taxon>Agaricomycotina</taxon>
        <taxon>Agaricomycetes</taxon>
        <taxon>Polyporales</taxon>
        <taxon>Meruliaceae</taxon>
        <taxon>Phlebia</taxon>
    </lineage>
</organism>
<sequence>MVRVAVAGGSGGIGQHIVDGILATKKHEVIVLSRSQSHADLESKGVKIAAVSYTDPTSLDSALQGVHTVISTIADIDGDVWVASQLALLEAAKRVGVKRFVPSDFAMRGVPDDPITLYGYKVPVEEAVRKSGLEYTTFETGVFMNYLVSGTPGVGYLQPLKFVIDVENCSAMVPGDGYKPIVMTRGEDVGTFVAASLDLPRWPEVCRMAGDRKTMKEITTLAEAARGKKFSVTYASAEDIEKRMDPSPSSSMTNFYMQVMLELIRTDRCSYMEANLSELCAGVKPMNIEDFLKEWWGKAD</sequence>
<evidence type="ECO:0000313" key="2">
    <source>
        <dbReference type="Proteomes" id="UP001148662"/>
    </source>
</evidence>
<dbReference type="EMBL" id="JANHOG010000222">
    <property type="protein sequence ID" value="KAJ3556667.1"/>
    <property type="molecule type" value="Genomic_DNA"/>
</dbReference>
<protein>
    <submittedName>
        <fullName evidence="1">Uncharacterized protein</fullName>
    </submittedName>
</protein>
<evidence type="ECO:0000313" key="1">
    <source>
        <dbReference type="EMBL" id="KAJ3556667.1"/>
    </source>
</evidence>